<feature type="chain" id="PRO_5039312757" description="Lipoprotein" evidence="1">
    <location>
        <begin position="25"/>
        <end position="175"/>
    </location>
</feature>
<sequence>MGRTRGSALVLTLAIALAACGETAVPDDTSTPDTSEPGLFAIGQPLDIWTEIFTRGDGVDEAVTAFADSSANPTLFTDEDAWNQWLVTLPDTLKNKGNRFEVDFAADAVVAGAYPDCGATPAVIHHGGGGELEFLVGYDQEIVCEMTPTSLALFSVSLADVDVAADELTLRDVEV</sequence>
<gene>
    <name evidence="2" type="ORF">H9830_10840</name>
</gene>
<dbReference type="PROSITE" id="PS51257">
    <property type="entry name" value="PROKAR_LIPOPROTEIN"/>
    <property type="match status" value="1"/>
</dbReference>
<proteinExistence type="predicted"/>
<accession>A0A9D1YVV0</accession>
<evidence type="ECO:0000256" key="1">
    <source>
        <dbReference type="SAM" id="SignalP"/>
    </source>
</evidence>
<protein>
    <recommendedName>
        <fullName evidence="4">Lipoprotein</fullName>
    </recommendedName>
</protein>
<reference evidence="2" key="1">
    <citation type="journal article" date="2021" name="PeerJ">
        <title>Extensive microbial diversity within the chicken gut microbiome revealed by metagenomics and culture.</title>
        <authorList>
            <person name="Gilroy R."/>
            <person name="Ravi A."/>
            <person name="Getino M."/>
            <person name="Pursley I."/>
            <person name="Horton D.L."/>
            <person name="Alikhan N.F."/>
            <person name="Baker D."/>
            <person name="Gharbi K."/>
            <person name="Hall N."/>
            <person name="Watson M."/>
            <person name="Adriaenssens E.M."/>
            <person name="Foster-Nyarko E."/>
            <person name="Jarju S."/>
            <person name="Secka A."/>
            <person name="Antonio M."/>
            <person name="Oren A."/>
            <person name="Chaudhuri R.R."/>
            <person name="La Ragione R."/>
            <person name="Hildebrand F."/>
            <person name="Pallen M.J."/>
        </authorList>
    </citation>
    <scope>NUCLEOTIDE SEQUENCE</scope>
    <source>
        <strain evidence="2">ChiGjej1B1-98</strain>
    </source>
</reference>
<keyword evidence="1" id="KW-0732">Signal</keyword>
<evidence type="ECO:0008006" key="4">
    <source>
        <dbReference type="Google" id="ProtNLM"/>
    </source>
</evidence>
<evidence type="ECO:0000313" key="3">
    <source>
        <dbReference type="Proteomes" id="UP000824005"/>
    </source>
</evidence>
<evidence type="ECO:0000313" key="2">
    <source>
        <dbReference type="EMBL" id="HIY66759.1"/>
    </source>
</evidence>
<organism evidence="2 3">
    <name type="scientific">Candidatus Agrococcus pullicola</name>
    <dbReference type="NCBI Taxonomy" id="2838429"/>
    <lineage>
        <taxon>Bacteria</taxon>
        <taxon>Bacillati</taxon>
        <taxon>Actinomycetota</taxon>
        <taxon>Actinomycetes</taxon>
        <taxon>Micrococcales</taxon>
        <taxon>Microbacteriaceae</taxon>
        <taxon>Agrococcus</taxon>
    </lineage>
</organism>
<feature type="signal peptide" evidence="1">
    <location>
        <begin position="1"/>
        <end position="24"/>
    </location>
</feature>
<reference evidence="2" key="2">
    <citation type="submission" date="2021-04" db="EMBL/GenBank/DDBJ databases">
        <authorList>
            <person name="Gilroy R."/>
        </authorList>
    </citation>
    <scope>NUCLEOTIDE SEQUENCE</scope>
    <source>
        <strain evidence="2">ChiGjej1B1-98</strain>
    </source>
</reference>
<name>A0A9D1YVV0_9MICO</name>
<dbReference type="AlphaFoldDB" id="A0A9D1YVV0"/>
<dbReference type="Proteomes" id="UP000824005">
    <property type="component" value="Unassembled WGS sequence"/>
</dbReference>
<dbReference type="EMBL" id="DXDC01000325">
    <property type="protein sequence ID" value="HIY66759.1"/>
    <property type="molecule type" value="Genomic_DNA"/>
</dbReference>
<comment type="caution">
    <text evidence="2">The sequence shown here is derived from an EMBL/GenBank/DDBJ whole genome shotgun (WGS) entry which is preliminary data.</text>
</comment>